<evidence type="ECO:0000313" key="6">
    <source>
        <dbReference type="EMBL" id="QFI75132.1"/>
    </source>
</evidence>
<evidence type="ECO:0000259" key="4">
    <source>
        <dbReference type="Pfam" id="PF25881"/>
    </source>
</evidence>
<evidence type="ECO:0000256" key="2">
    <source>
        <dbReference type="SAM" id="MobiDB-lite"/>
    </source>
</evidence>
<feature type="domain" description="p-hydroxybenzoic acid efflux pump subunit AaeA-like beta-barrel" evidence="5">
    <location>
        <begin position="325"/>
        <end position="414"/>
    </location>
</feature>
<keyword evidence="3" id="KW-0472">Membrane</keyword>
<dbReference type="Pfam" id="PF25881">
    <property type="entry name" value="HH_YBHG"/>
    <property type="match status" value="1"/>
</dbReference>
<reference evidence="7" key="1">
    <citation type="submission" date="2019-10" db="EMBL/GenBank/DDBJ databases">
        <title>Complete Genome Sequence of Bradyrhizobium betae type strain PL7HG1T.</title>
        <authorList>
            <person name="Bromfield E.S.P."/>
            <person name="Cloutier S."/>
        </authorList>
    </citation>
    <scope>NUCLEOTIDE SEQUENCE [LARGE SCALE GENOMIC DNA]</scope>
    <source>
        <strain evidence="7">PL7HG1</strain>
    </source>
</reference>
<feature type="domain" description="YbhG-like alpha-helical hairpin" evidence="4">
    <location>
        <begin position="155"/>
        <end position="285"/>
    </location>
</feature>
<evidence type="ECO:0000259" key="5">
    <source>
        <dbReference type="Pfam" id="PF25963"/>
    </source>
</evidence>
<dbReference type="PANTHER" id="PTHR30386">
    <property type="entry name" value="MEMBRANE FUSION SUBUNIT OF EMRAB-TOLC MULTIDRUG EFFLUX PUMP"/>
    <property type="match status" value="1"/>
</dbReference>
<dbReference type="Pfam" id="PF25963">
    <property type="entry name" value="Beta-barrel_AAEA"/>
    <property type="match status" value="1"/>
</dbReference>
<dbReference type="Proteomes" id="UP000325641">
    <property type="component" value="Chromosome"/>
</dbReference>
<dbReference type="GO" id="GO:0055085">
    <property type="term" value="P:transmembrane transport"/>
    <property type="evidence" value="ECO:0007669"/>
    <property type="project" value="InterPro"/>
</dbReference>
<keyword evidence="3" id="KW-0812">Transmembrane</keyword>
<dbReference type="Gene3D" id="1.10.287.470">
    <property type="entry name" value="Helix hairpin bin"/>
    <property type="match status" value="2"/>
</dbReference>
<protein>
    <submittedName>
        <fullName evidence="6">HlyD family secretion protein</fullName>
    </submittedName>
</protein>
<keyword evidence="1" id="KW-0175">Coiled coil</keyword>
<evidence type="ECO:0000256" key="3">
    <source>
        <dbReference type="SAM" id="Phobius"/>
    </source>
</evidence>
<evidence type="ECO:0000256" key="1">
    <source>
        <dbReference type="SAM" id="Coils"/>
    </source>
</evidence>
<feature type="compositionally biased region" description="Low complexity" evidence="2">
    <location>
        <begin position="63"/>
        <end position="75"/>
    </location>
</feature>
<dbReference type="Gene3D" id="2.40.30.170">
    <property type="match status" value="1"/>
</dbReference>
<feature type="compositionally biased region" description="Basic and acidic residues" evidence="2">
    <location>
        <begin position="40"/>
        <end position="60"/>
    </location>
</feature>
<dbReference type="OrthoDB" id="9811754at2"/>
<name>A0A5P6PA23_9BRAD</name>
<proteinExistence type="predicted"/>
<evidence type="ECO:0000313" key="7">
    <source>
        <dbReference type="Proteomes" id="UP000325641"/>
    </source>
</evidence>
<keyword evidence="3" id="KW-1133">Transmembrane helix</keyword>
<organism evidence="6 7">
    <name type="scientific">Bradyrhizobium betae</name>
    <dbReference type="NCBI Taxonomy" id="244734"/>
    <lineage>
        <taxon>Bacteria</taxon>
        <taxon>Pseudomonadati</taxon>
        <taxon>Pseudomonadota</taxon>
        <taxon>Alphaproteobacteria</taxon>
        <taxon>Hyphomicrobiales</taxon>
        <taxon>Nitrobacteraceae</taxon>
        <taxon>Bradyrhizobium</taxon>
    </lineage>
</organism>
<dbReference type="SUPFAM" id="SSF111369">
    <property type="entry name" value="HlyD-like secretion proteins"/>
    <property type="match status" value="2"/>
</dbReference>
<dbReference type="EMBL" id="CP044543">
    <property type="protein sequence ID" value="QFI75132.1"/>
    <property type="molecule type" value="Genomic_DNA"/>
</dbReference>
<feature type="region of interest" description="Disordered" evidence="2">
    <location>
        <begin position="1"/>
        <end position="75"/>
    </location>
</feature>
<dbReference type="InterPro" id="IPR050739">
    <property type="entry name" value="MFP"/>
</dbReference>
<sequence length="441" mass="46456">MAVSRDQAARVLRQEAVETTPEQAGSDVTTEKSAALAEQLRSHVAEETKRRGEALEKPVTDKPAPNAAAPGAPAAAAGKSSKRKFVMMGIGLVLALAAAGYAGYYTLVGRFYVSTDDAYVRANNTMLGARVAGHISSILAGDNTTVRAGDIVLRIDDGDYKIAVDAATTKIATQQATIDRIGRQVAALDSQVAQAKAQLVSAEAGLKRADLDYERQQALSNKGFASRAVFESSEAGRDQGAAAVKAAQAAYDVAVSNVDVAKAQQAEAQAQLAELKTSLAKAERDLAFTAVRAPVDGVFSNRLVSAGDFVAVGQRLGNVVPLDNVYIDANFKETQLKRIRPGQPVTIKVDAYGMRKFSGVVDSIAAGSGSVFTLLPPDNATGNFTKIVQRVPVRIRVPKSVARQNLLRAGMSVYATVDTNKGAADADSEIDLDDPTMVHPQ</sequence>
<dbReference type="PANTHER" id="PTHR30386:SF24">
    <property type="entry name" value="MULTIDRUG RESISTANCE EFFLUX PUMP"/>
    <property type="match status" value="1"/>
</dbReference>
<dbReference type="KEGG" id="bbet:F8237_23620"/>
<dbReference type="AlphaFoldDB" id="A0A5P6PA23"/>
<accession>A0A5P6PA23</accession>
<dbReference type="Gene3D" id="2.40.50.100">
    <property type="match status" value="1"/>
</dbReference>
<feature type="coiled-coil region" evidence="1">
    <location>
        <begin position="258"/>
        <end position="285"/>
    </location>
</feature>
<feature type="compositionally biased region" description="Polar residues" evidence="2">
    <location>
        <begin position="20"/>
        <end position="32"/>
    </location>
</feature>
<dbReference type="InterPro" id="IPR059052">
    <property type="entry name" value="HH_YbhG-like"/>
</dbReference>
<dbReference type="InterPro" id="IPR058634">
    <property type="entry name" value="AaeA-lik-b-barrel"/>
</dbReference>
<gene>
    <name evidence="6" type="ORF">F8237_23620</name>
</gene>
<feature type="transmembrane region" description="Helical" evidence="3">
    <location>
        <begin position="85"/>
        <end position="107"/>
    </location>
</feature>
<dbReference type="RefSeq" id="WP_151648383.1">
    <property type="nucleotide sequence ID" value="NZ_CP044543.1"/>
</dbReference>